<keyword evidence="3" id="KW-1003">Cell membrane</keyword>
<evidence type="ECO:0000256" key="6">
    <source>
        <dbReference type="ARBA" id="ARBA00022614"/>
    </source>
</evidence>
<dbReference type="EMBL" id="CAUOFW020004007">
    <property type="protein sequence ID" value="CAK9163369.1"/>
    <property type="molecule type" value="Genomic_DNA"/>
</dbReference>
<keyword evidence="11" id="KW-0547">Nucleotide-binding</keyword>
<keyword evidence="17" id="KW-0325">Glycoprotein</keyword>
<protein>
    <recommendedName>
        <fullName evidence="2">non-specific serine/threonine protein kinase</fullName>
        <ecNumber evidence="2">2.7.11.1</ecNumber>
    </recommendedName>
</protein>
<dbReference type="SUPFAM" id="SSF52058">
    <property type="entry name" value="L domain-like"/>
    <property type="match status" value="1"/>
</dbReference>
<keyword evidence="16" id="KW-0675">Receptor</keyword>
<dbReference type="InterPro" id="IPR001611">
    <property type="entry name" value="Leu-rich_rpt"/>
</dbReference>
<evidence type="ECO:0000256" key="9">
    <source>
        <dbReference type="ARBA" id="ARBA00022729"/>
    </source>
</evidence>
<evidence type="ECO:0000256" key="12">
    <source>
        <dbReference type="ARBA" id="ARBA00022777"/>
    </source>
</evidence>
<dbReference type="PANTHER" id="PTHR27008">
    <property type="entry name" value="OS04G0122200 PROTEIN"/>
    <property type="match status" value="1"/>
</dbReference>
<comment type="catalytic activity">
    <reaction evidence="18">
        <text>L-threonyl-[protein] + ATP = O-phospho-L-threonyl-[protein] + ADP + H(+)</text>
        <dbReference type="Rhea" id="RHEA:46608"/>
        <dbReference type="Rhea" id="RHEA-COMP:11060"/>
        <dbReference type="Rhea" id="RHEA-COMP:11605"/>
        <dbReference type="ChEBI" id="CHEBI:15378"/>
        <dbReference type="ChEBI" id="CHEBI:30013"/>
        <dbReference type="ChEBI" id="CHEBI:30616"/>
        <dbReference type="ChEBI" id="CHEBI:61977"/>
        <dbReference type="ChEBI" id="CHEBI:456216"/>
        <dbReference type="EC" id="2.7.11.1"/>
    </reaction>
</comment>
<comment type="subcellular location">
    <subcellularLocation>
        <location evidence="1">Cell membrane</location>
        <topology evidence="1">Single-pass membrane protein</topology>
    </subcellularLocation>
</comment>
<dbReference type="Gene3D" id="1.10.510.10">
    <property type="entry name" value="Transferase(Phosphotransferase) domain 1"/>
    <property type="match status" value="1"/>
</dbReference>
<feature type="transmembrane region" description="Helical" evidence="20">
    <location>
        <begin position="276"/>
        <end position="297"/>
    </location>
</feature>
<keyword evidence="14 20" id="KW-1133">Transmembrane helix</keyword>
<dbReference type="GO" id="GO:0005886">
    <property type="term" value="C:plasma membrane"/>
    <property type="evidence" value="ECO:0007669"/>
    <property type="project" value="UniProtKB-SubCell"/>
</dbReference>
<name>A0ABC8T1X0_9AQUA</name>
<evidence type="ECO:0000256" key="4">
    <source>
        <dbReference type="ARBA" id="ARBA00022527"/>
    </source>
</evidence>
<dbReference type="SUPFAM" id="SSF56112">
    <property type="entry name" value="Protein kinase-like (PK-like)"/>
    <property type="match status" value="1"/>
</dbReference>
<evidence type="ECO:0000256" key="1">
    <source>
        <dbReference type="ARBA" id="ARBA00004162"/>
    </source>
</evidence>
<keyword evidence="15 20" id="KW-0472">Membrane</keyword>
<dbReference type="Pfam" id="PF07714">
    <property type="entry name" value="PK_Tyr_Ser-Thr"/>
    <property type="match status" value="1"/>
</dbReference>
<dbReference type="Pfam" id="PF13855">
    <property type="entry name" value="LRR_8"/>
    <property type="match status" value="1"/>
</dbReference>
<evidence type="ECO:0000256" key="3">
    <source>
        <dbReference type="ARBA" id="ARBA00022475"/>
    </source>
</evidence>
<evidence type="ECO:0000256" key="16">
    <source>
        <dbReference type="ARBA" id="ARBA00023170"/>
    </source>
</evidence>
<keyword evidence="4" id="KW-0723">Serine/threonine-protein kinase</keyword>
<keyword evidence="8 20" id="KW-0812">Transmembrane</keyword>
<comment type="caution">
    <text evidence="22">The sequence shown here is derived from an EMBL/GenBank/DDBJ whole genome shotgun (WGS) entry which is preliminary data.</text>
</comment>
<keyword evidence="10" id="KW-0677">Repeat</keyword>
<dbReference type="GO" id="GO:0051707">
    <property type="term" value="P:response to other organism"/>
    <property type="evidence" value="ECO:0007669"/>
    <property type="project" value="UniProtKB-ARBA"/>
</dbReference>
<keyword evidence="5" id="KW-0597">Phosphoprotein</keyword>
<evidence type="ECO:0000256" key="2">
    <source>
        <dbReference type="ARBA" id="ARBA00012513"/>
    </source>
</evidence>
<dbReference type="FunFam" id="1.10.510.10:FF:000358">
    <property type="entry name" value="Putative leucine-rich repeat receptor-like serine/threonine-protein kinase"/>
    <property type="match status" value="1"/>
</dbReference>
<dbReference type="InterPro" id="IPR003591">
    <property type="entry name" value="Leu-rich_rpt_typical-subtyp"/>
</dbReference>
<dbReference type="SMART" id="SM00369">
    <property type="entry name" value="LRR_TYP"/>
    <property type="match status" value="3"/>
</dbReference>
<dbReference type="PROSITE" id="PS50011">
    <property type="entry name" value="PROTEIN_KINASE_DOM"/>
    <property type="match status" value="1"/>
</dbReference>
<keyword evidence="23" id="KW-1185">Reference proteome</keyword>
<evidence type="ECO:0000256" key="18">
    <source>
        <dbReference type="ARBA" id="ARBA00047899"/>
    </source>
</evidence>
<keyword evidence="7" id="KW-0808">Transferase</keyword>
<dbReference type="FunFam" id="3.80.10.10:FF:000095">
    <property type="entry name" value="LRR receptor-like serine/threonine-protein kinase GSO1"/>
    <property type="match status" value="1"/>
</dbReference>
<evidence type="ECO:0000256" key="11">
    <source>
        <dbReference type="ARBA" id="ARBA00022741"/>
    </source>
</evidence>
<dbReference type="InterPro" id="IPR008271">
    <property type="entry name" value="Ser/Thr_kinase_AS"/>
</dbReference>
<reference evidence="22 23" key="1">
    <citation type="submission" date="2024-02" db="EMBL/GenBank/DDBJ databases">
        <authorList>
            <person name="Vignale AGUSTIN F."/>
            <person name="Sosa J E."/>
            <person name="Modenutti C."/>
        </authorList>
    </citation>
    <scope>NUCLEOTIDE SEQUENCE [LARGE SCALE GENOMIC DNA]</scope>
</reference>
<evidence type="ECO:0000256" key="19">
    <source>
        <dbReference type="ARBA" id="ARBA00048679"/>
    </source>
</evidence>
<keyword evidence="6" id="KW-0433">Leucine-rich repeat</keyword>
<gene>
    <name evidence="22" type="ORF">ILEXP_LOCUS32411</name>
</gene>
<comment type="catalytic activity">
    <reaction evidence="19">
        <text>L-seryl-[protein] + ATP = O-phospho-L-seryl-[protein] + ADP + H(+)</text>
        <dbReference type="Rhea" id="RHEA:17989"/>
        <dbReference type="Rhea" id="RHEA-COMP:9863"/>
        <dbReference type="Rhea" id="RHEA-COMP:11604"/>
        <dbReference type="ChEBI" id="CHEBI:15378"/>
        <dbReference type="ChEBI" id="CHEBI:29999"/>
        <dbReference type="ChEBI" id="CHEBI:30616"/>
        <dbReference type="ChEBI" id="CHEBI:83421"/>
        <dbReference type="ChEBI" id="CHEBI:456216"/>
        <dbReference type="EC" id="2.7.11.1"/>
    </reaction>
</comment>
<dbReference type="InterPro" id="IPR011009">
    <property type="entry name" value="Kinase-like_dom_sf"/>
</dbReference>
<dbReference type="GO" id="GO:0004674">
    <property type="term" value="F:protein serine/threonine kinase activity"/>
    <property type="evidence" value="ECO:0007669"/>
    <property type="project" value="UniProtKB-KW"/>
</dbReference>
<evidence type="ECO:0000256" key="17">
    <source>
        <dbReference type="ARBA" id="ARBA00023180"/>
    </source>
</evidence>
<evidence type="ECO:0000313" key="23">
    <source>
        <dbReference type="Proteomes" id="UP001642360"/>
    </source>
</evidence>
<dbReference type="EC" id="2.7.11.1" evidence="2"/>
<evidence type="ECO:0000313" key="22">
    <source>
        <dbReference type="EMBL" id="CAK9163369.1"/>
    </source>
</evidence>
<organism evidence="22 23">
    <name type="scientific">Ilex paraguariensis</name>
    <name type="common">yerba mate</name>
    <dbReference type="NCBI Taxonomy" id="185542"/>
    <lineage>
        <taxon>Eukaryota</taxon>
        <taxon>Viridiplantae</taxon>
        <taxon>Streptophyta</taxon>
        <taxon>Embryophyta</taxon>
        <taxon>Tracheophyta</taxon>
        <taxon>Spermatophyta</taxon>
        <taxon>Magnoliopsida</taxon>
        <taxon>eudicotyledons</taxon>
        <taxon>Gunneridae</taxon>
        <taxon>Pentapetalae</taxon>
        <taxon>asterids</taxon>
        <taxon>campanulids</taxon>
        <taxon>Aquifoliales</taxon>
        <taxon>Aquifoliaceae</taxon>
        <taxon>Ilex</taxon>
    </lineage>
</organism>
<evidence type="ECO:0000256" key="8">
    <source>
        <dbReference type="ARBA" id="ARBA00022692"/>
    </source>
</evidence>
<dbReference type="GO" id="GO:0005524">
    <property type="term" value="F:ATP binding"/>
    <property type="evidence" value="ECO:0007669"/>
    <property type="project" value="UniProtKB-KW"/>
</dbReference>
<evidence type="ECO:0000256" key="13">
    <source>
        <dbReference type="ARBA" id="ARBA00022840"/>
    </source>
</evidence>
<keyword evidence="13" id="KW-0067">ATP-binding</keyword>
<proteinExistence type="predicted"/>
<dbReference type="PANTHER" id="PTHR27008:SF499">
    <property type="entry name" value="OS06G0581500 PROTEIN"/>
    <property type="match status" value="1"/>
</dbReference>
<dbReference type="PROSITE" id="PS00108">
    <property type="entry name" value="PROTEIN_KINASE_ST"/>
    <property type="match status" value="1"/>
</dbReference>
<dbReference type="InterPro" id="IPR001245">
    <property type="entry name" value="Ser-Thr/Tyr_kinase_cat_dom"/>
</dbReference>
<dbReference type="InterPro" id="IPR051809">
    <property type="entry name" value="Plant_receptor-like_S/T_kinase"/>
</dbReference>
<dbReference type="Gene3D" id="3.80.10.10">
    <property type="entry name" value="Ribonuclease Inhibitor"/>
    <property type="match status" value="1"/>
</dbReference>
<evidence type="ECO:0000256" key="10">
    <source>
        <dbReference type="ARBA" id="ARBA00022737"/>
    </source>
</evidence>
<evidence type="ECO:0000256" key="20">
    <source>
        <dbReference type="SAM" id="Phobius"/>
    </source>
</evidence>
<dbReference type="AlphaFoldDB" id="A0ABC8T1X0"/>
<evidence type="ECO:0000256" key="14">
    <source>
        <dbReference type="ARBA" id="ARBA00022989"/>
    </source>
</evidence>
<feature type="domain" description="Protein kinase" evidence="21">
    <location>
        <begin position="218"/>
        <end position="568"/>
    </location>
</feature>
<dbReference type="SMART" id="SM00220">
    <property type="entry name" value="S_TKc"/>
    <property type="match status" value="1"/>
</dbReference>
<evidence type="ECO:0000256" key="15">
    <source>
        <dbReference type="ARBA" id="ARBA00023136"/>
    </source>
</evidence>
<dbReference type="Proteomes" id="UP001642360">
    <property type="component" value="Unassembled WGS sequence"/>
</dbReference>
<dbReference type="InterPro" id="IPR000719">
    <property type="entry name" value="Prot_kinase_dom"/>
</dbReference>
<keyword evidence="9" id="KW-0732">Signal</keyword>
<dbReference type="GO" id="GO:0006952">
    <property type="term" value="P:defense response"/>
    <property type="evidence" value="ECO:0007669"/>
    <property type="project" value="UniProtKB-ARBA"/>
</dbReference>
<dbReference type="Pfam" id="PF00560">
    <property type="entry name" value="LRR_1"/>
    <property type="match status" value="3"/>
</dbReference>
<accession>A0ABC8T1X0</accession>
<evidence type="ECO:0000259" key="21">
    <source>
        <dbReference type="PROSITE" id="PS50011"/>
    </source>
</evidence>
<evidence type="ECO:0000256" key="5">
    <source>
        <dbReference type="ARBA" id="ARBA00022553"/>
    </source>
</evidence>
<sequence length="587" mass="64238">MEANQISGSIPTEIGKLVNLQTLTLGLNQLHGSIPDSIGNLEKLNVMYLAGNKLSGHIPSSLGNLTSIAYLYLGVNNLQGSIPSSLDNCQNLLLLGLSQNNLSGYIPTEIFGLSSLSIFLDLSYNFLIGSLQLEQGDLGNLVSLDISHNMLSGEIPSSLGRCISLRALYIDGNSFQGTIPPSLSSLRSVEVLDFSRNNLTGQIPEYLENLIFLQNLNLSFNDFEGEVPLGGVFQNATAVSVVGNSELCGGVPELQLPKCSIKEASKKHGISFAVKLAAPISSGILVLILVLFSVFIYKWRQRKFSSVYKGILDETETVVAVKVLTSCSSIDFQGNDFKALVYAYMDNGSLDSWLHENPMLGTENEKPRRRLNLLQRLNIAIDVACALDYLHYHCGTPLVHCDLKPSNVLLDSDLLAHVGDFGLAKFLAEATPTFSSNQANSIGIIGTIGYVVPEYVKGSRVSTYGDVYSYGILMLEIFIGKRTTNDMFNDGLNLHNFAKMAIPERVIEISDLAIFCNEDEEIIKSFHTAKHEQIKECLISIFKVGIACSMELPSDRMSIGDAITELHLIKVDLLRHRIQQQEGANVH</sequence>
<dbReference type="InterPro" id="IPR032675">
    <property type="entry name" value="LRR_dom_sf"/>
</dbReference>
<keyword evidence="12" id="KW-0418">Kinase</keyword>
<evidence type="ECO:0000256" key="7">
    <source>
        <dbReference type="ARBA" id="ARBA00022679"/>
    </source>
</evidence>